<protein>
    <submittedName>
        <fullName evidence="1">Uncharacterized protein</fullName>
    </submittedName>
</protein>
<comment type="caution">
    <text evidence="1">The sequence shown here is derived from an EMBL/GenBank/DDBJ whole genome shotgun (WGS) entry which is preliminary data.</text>
</comment>
<name>A0ABN8MD84_9CNID</name>
<dbReference type="EMBL" id="CALNXI010002545">
    <property type="protein sequence ID" value="CAH3188784.1"/>
    <property type="molecule type" value="Genomic_DNA"/>
</dbReference>
<sequence>IKGVRKLLQETAAEFQSVHKELKEQRINDQIGEAVFLRTANCSCKIVHIDCGKVELLLNAKKTKAKYFNIEKEEMKTVDGTKIKQIVVEDTGEQDSNTWEAGNVLRKET</sequence>
<evidence type="ECO:0000313" key="3">
    <source>
        <dbReference type="Proteomes" id="UP001159427"/>
    </source>
</evidence>
<gene>
    <name evidence="2" type="ORF">PEVE_00018810</name>
    <name evidence="1" type="ORF">PEVE_00032006</name>
</gene>
<proteinExistence type="predicted"/>
<feature type="non-terminal residue" evidence="1">
    <location>
        <position position="1"/>
    </location>
</feature>
<organism evidence="1 3">
    <name type="scientific">Porites evermanni</name>
    <dbReference type="NCBI Taxonomy" id="104178"/>
    <lineage>
        <taxon>Eukaryota</taxon>
        <taxon>Metazoa</taxon>
        <taxon>Cnidaria</taxon>
        <taxon>Anthozoa</taxon>
        <taxon>Hexacorallia</taxon>
        <taxon>Scleractinia</taxon>
        <taxon>Fungiina</taxon>
        <taxon>Poritidae</taxon>
        <taxon>Porites</taxon>
    </lineage>
</organism>
<keyword evidence="3" id="KW-1185">Reference proteome</keyword>
<evidence type="ECO:0000313" key="2">
    <source>
        <dbReference type="EMBL" id="CAH3188784.1"/>
    </source>
</evidence>
<evidence type="ECO:0000313" key="1">
    <source>
        <dbReference type="EMBL" id="CAH3027619.1"/>
    </source>
</evidence>
<accession>A0ABN8MD84</accession>
<dbReference type="Proteomes" id="UP001159427">
    <property type="component" value="Unassembled WGS sequence"/>
</dbReference>
<reference evidence="1 3" key="1">
    <citation type="submission" date="2022-05" db="EMBL/GenBank/DDBJ databases">
        <authorList>
            <consortium name="Genoscope - CEA"/>
            <person name="William W."/>
        </authorList>
    </citation>
    <scope>NUCLEOTIDE SEQUENCE [LARGE SCALE GENOMIC DNA]</scope>
</reference>
<dbReference type="EMBL" id="CALNXI010000462">
    <property type="protein sequence ID" value="CAH3027619.1"/>
    <property type="molecule type" value="Genomic_DNA"/>
</dbReference>